<reference evidence="3" key="1">
    <citation type="journal article" date="2019" name="Int. J. Syst. Evol. Microbiol.">
        <title>The Global Catalogue of Microorganisms (GCM) 10K type strain sequencing project: providing services to taxonomists for standard genome sequencing and annotation.</title>
        <authorList>
            <consortium name="The Broad Institute Genomics Platform"/>
            <consortium name="The Broad Institute Genome Sequencing Center for Infectious Disease"/>
            <person name="Wu L."/>
            <person name="Ma J."/>
        </authorList>
    </citation>
    <scope>NUCLEOTIDE SEQUENCE [LARGE SCALE GENOMIC DNA]</scope>
    <source>
        <strain evidence="3">CCUG 53252</strain>
    </source>
</reference>
<dbReference type="Proteomes" id="UP001595751">
    <property type="component" value="Unassembled WGS sequence"/>
</dbReference>
<evidence type="ECO:0000313" key="2">
    <source>
        <dbReference type="EMBL" id="MFC3848810.1"/>
    </source>
</evidence>
<dbReference type="InterPro" id="IPR020941">
    <property type="entry name" value="SUFU-like_domain"/>
</dbReference>
<dbReference type="RefSeq" id="WP_290291901.1">
    <property type="nucleotide sequence ID" value="NZ_CP047211.1"/>
</dbReference>
<evidence type="ECO:0000313" key="3">
    <source>
        <dbReference type="Proteomes" id="UP001595751"/>
    </source>
</evidence>
<accession>A0ABV7ZKZ0</accession>
<dbReference type="Pfam" id="PF05076">
    <property type="entry name" value="SUFU"/>
    <property type="match status" value="1"/>
</dbReference>
<name>A0ABV7ZKZ0_9CORY</name>
<proteinExistence type="predicted"/>
<evidence type="ECO:0000259" key="1">
    <source>
        <dbReference type="Pfam" id="PF05076"/>
    </source>
</evidence>
<protein>
    <submittedName>
        <fullName evidence="2">Suppressor of fused domain protein</fullName>
    </submittedName>
</protein>
<dbReference type="EMBL" id="JBHRZN010000001">
    <property type="protein sequence ID" value="MFC3848810.1"/>
    <property type="molecule type" value="Genomic_DNA"/>
</dbReference>
<gene>
    <name evidence="2" type="ORF">ACFORJ_01310</name>
</gene>
<organism evidence="2 3">
    <name type="scientific">Corynebacterium hansenii</name>
    <dbReference type="NCBI Taxonomy" id="394964"/>
    <lineage>
        <taxon>Bacteria</taxon>
        <taxon>Bacillati</taxon>
        <taxon>Actinomycetota</taxon>
        <taxon>Actinomycetes</taxon>
        <taxon>Mycobacteriales</taxon>
        <taxon>Corynebacteriaceae</taxon>
        <taxon>Corynebacterium</taxon>
    </lineage>
</organism>
<sequence length="223" mass="25705">MFNFFKSKSRIDHDFVDNVVPHLDKYIPGEPYVWHEIVSDEIHLDVFVWEPTEGRNVWTLATVGASAYRMKMPDKSMPDRFELIMTLPADWPRLDEIQAMPDDEADRWFWPISNLKQAARVPYEMDTFFCIGHTIQVAEDPAETYPGTGFNSMFLGPVFSLPEDDYAVMGLEVGDVTCFFYGLYPLYPSELEYKMEHGADALFELLEEHGVTEGIHPDRPPVV</sequence>
<comment type="caution">
    <text evidence="2">The sequence shown here is derived from an EMBL/GenBank/DDBJ whole genome shotgun (WGS) entry which is preliminary data.</text>
</comment>
<keyword evidence="3" id="KW-1185">Reference proteome</keyword>
<feature type="domain" description="Suppressor of fused-like" evidence="1">
    <location>
        <begin position="41"/>
        <end position="219"/>
    </location>
</feature>